<protein>
    <submittedName>
        <fullName evidence="1">Uncharacterized protein</fullName>
    </submittedName>
</protein>
<dbReference type="GeneID" id="84592101"/>
<sequence length="182" mass="20259">MVLSESRLQVRRTQQWPDSGAPLSRSFMTTGQQGFSLKLTRLEEASVSVVLLQRYQEQLARRDATSTVRAFMVGPTDPGCDTGQVLCDNASGARETSNSARIAQYHATTYYKVEKGDAAEQPIVASSRLAPRRTLRTIETAAGIEDMRMDCHRTAVAGQFRNHLLAWMSSCRSRINKYSPVD</sequence>
<dbReference type="VEuPathDB" id="FungiDB:An10g00270"/>
<reference evidence="1" key="1">
    <citation type="submission" date="2025-02" db="EMBL/GenBank/DDBJ databases">
        <authorList>
            <consortium name="NCBI Genome Project"/>
        </authorList>
    </citation>
    <scope>NUCLEOTIDE SEQUENCE</scope>
</reference>
<dbReference type="KEGG" id="ang:An10g00270"/>
<proteinExistence type="predicted"/>
<accession>A0AAJ8E3B3</accession>
<reference evidence="1" key="2">
    <citation type="submission" date="2025-08" db="UniProtKB">
        <authorList>
            <consortium name="RefSeq"/>
        </authorList>
    </citation>
    <scope>IDENTIFICATION</scope>
</reference>
<organism evidence="1">
    <name type="scientific">Aspergillus niger</name>
    <dbReference type="NCBI Taxonomy" id="5061"/>
    <lineage>
        <taxon>Eukaryota</taxon>
        <taxon>Fungi</taxon>
        <taxon>Dikarya</taxon>
        <taxon>Ascomycota</taxon>
        <taxon>Pezizomycotina</taxon>
        <taxon>Eurotiomycetes</taxon>
        <taxon>Eurotiomycetidae</taxon>
        <taxon>Eurotiales</taxon>
        <taxon>Aspergillaceae</taxon>
        <taxon>Aspergillus</taxon>
        <taxon>Aspergillus subgen. Circumdati</taxon>
    </lineage>
</organism>
<dbReference type="RefSeq" id="XP_059605853.1">
    <property type="nucleotide sequence ID" value="XM_059749934.1"/>
</dbReference>
<evidence type="ECO:0000313" key="1">
    <source>
        <dbReference type="RefSeq" id="XP_059605853.1"/>
    </source>
</evidence>
<dbReference type="AlphaFoldDB" id="A0AAJ8E3B3"/>
<name>A0AAJ8E3B3_ASPNG</name>
<gene>
    <name evidence="1" type="ORF">An10g00270</name>
</gene>